<evidence type="ECO:0000256" key="3">
    <source>
        <dbReference type="ARBA" id="ARBA00022448"/>
    </source>
</evidence>
<feature type="transmembrane region" description="Helical" evidence="9">
    <location>
        <begin position="140"/>
        <end position="163"/>
    </location>
</feature>
<feature type="transmembrane region" description="Helical" evidence="9">
    <location>
        <begin position="109"/>
        <end position="134"/>
    </location>
</feature>
<evidence type="ECO:0000256" key="9">
    <source>
        <dbReference type="RuleBase" id="RU363032"/>
    </source>
</evidence>
<dbReference type="AlphaFoldDB" id="A0A8J3B4J5"/>
<dbReference type="PANTHER" id="PTHR32243">
    <property type="entry name" value="MALTOSE TRANSPORT SYSTEM PERMEASE-RELATED"/>
    <property type="match status" value="1"/>
</dbReference>
<keyword evidence="3 9" id="KW-0813">Transport</keyword>
<keyword evidence="4" id="KW-1003">Cell membrane</keyword>
<feature type="transmembrane region" description="Helical" evidence="9">
    <location>
        <begin position="12"/>
        <end position="35"/>
    </location>
</feature>
<evidence type="ECO:0000256" key="1">
    <source>
        <dbReference type="ARBA" id="ARBA00004651"/>
    </source>
</evidence>
<feature type="transmembrane region" description="Helical" evidence="9">
    <location>
        <begin position="184"/>
        <end position="206"/>
    </location>
</feature>
<organism evidence="11 12">
    <name type="scientific">Calditerricola satsumensis</name>
    <dbReference type="NCBI Taxonomy" id="373054"/>
    <lineage>
        <taxon>Bacteria</taxon>
        <taxon>Bacillati</taxon>
        <taxon>Bacillota</taxon>
        <taxon>Bacilli</taxon>
        <taxon>Bacillales</taxon>
        <taxon>Bacillaceae</taxon>
        <taxon>Calditerricola</taxon>
    </lineage>
</organism>
<comment type="similarity">
    <text evidence="2">Belongs to the binding-protein-dependent transport system permease family. MalFG subfamily.</text>
</comment>
<feature type="transmembrane region" description="Helical" evidence="9">
    <location>
        <begin position="76"/>
        <end position="97"/>
    </location>
</feature>
<dbReference type="InterPro" id="IPR050901">
    <property type="entry name" value="BP-dep_ABC_trans_perm"/>
</dbReference>
<keyword evidence="6 9" id="KW-0812">Transmembrane</keyword>
<dbReference type="PROSITE" id="PS50928">
    <property type="entry name" value="ABC_TM1"/>
    <property type="match status" value="1"/>
</dbReference>
<keyword evidence="5" id="KW-0762">Sugar transport</keyword>
<keyword evidence="7 9" id="KW-1133">Transmembrane helix</keyword>
<evidence type="ECO:0000313" key="11">
    <source>
        <dbReference type="EMBL" id="GGJ95155.1"/>
    </source>
</evidence>
<reference evidence="11" key="1">
    <citation type="journal article" date="2014" name="Int. J. Syst. Evol. Microbiol.">
        <title>Complete genome sequence of Corynebacterium casei LMG S-19264T (=DSM 44701T), isolated from a smear-ripened cheese.</title>
        <authorList>
            <consortium name="US DOE Joint Genome Institute (JGI-PGF)"/>
            <person name="Walter F."/>
            <person name="Albersmeier A."/>
            <person name="Kalinowski J."/>
            <person name="Ruckert C."/>
        </authorList>
    </citation>
    <scope>NUCLEOTIDE SEQUENCE</scope>
    <source>
        <strain evidence="11">JCM 14719</strain>
    </source>
</reference>
<comment type="caution">
    <text evidence="11">The sequence shown here is derived from an EMBL/GenBank/DDBJ whole genome shotgun (WGS) entry which is preliminary data.</text>
</comment>
<dbReference type="GO" id="GO:0005886">
    <property type="term" value="C:plasma membrane"/>
    <property type="evidence" value="ECO:0007669"/>
    <property type="project" value="UniProtKB-SubCell"/>
</dbReference>
<gene>
    <name evidence="11" type="ORF">GCM10007043_06200</name>
</gene>
<dbReference type="Gene3D" id="1.10.3720.10">
    <property type="entry name" value="MetI-like"/>
    <property type="match status" value="1"/>
</dbReference>
<dbReference type="PANTHER" id="PTHR32243:SF50">
    <property type="entry name" value="MALTOSE_MALTODEXTRIN TRANSPORT SYSTEM PERMEASE PROTEIN MALG"/>
    <property type="match status" value="1"/>
</dbReference>
<dbReference type="GO" id="GO:0042956">
    <property type="term" value="P:maltodextrin transmembrane transport"/>
    <property type="evidence" value="ECO:0007669"/>
    <property type="project" value="TreeGrafter"/>
</dbReference>
<protein>
    <submittedName>
        <fullName evidence="11">Sugar ABC transporter permease</fullName>
    </submittedName>
</protein>
<dbReference type="InterPro" id="IPR000515">
    <property type="entry name" value="MetI-like"/>
</dbReference>
<evidence type="ECO:0000313" key="12">
    <source>
        <dbReference type="Proteomes" id="UP000637720"/>
    </source>
</evidence>
<evidence type="ECO:0000256" key="5">
    <source>
        <dbReference type="ARBA" id="ARBA00022597"/>
    </source>
</evidence>
<sequence>MLGASSEVRRRAWVPWLFLIPVTLPLVLLYVWLFLASWSSGMEGLRPLGWTAANWSFLWAPDPYLPNIWALTGNTLLFAALVTLGEVGLASTAAYALSRLHVPARRLWLGLLIVLHAFPSITLLVAIFLLLRFLGLYDTLVGVVLVKIALDLPFHVWVLKGFYDQVPWDYEMAAMVDGASRFAVWRRVVLPLVKPGLLASGVFAFLSGWNEFLLPYVLAPGMETQTLPVFLSSLLSQADVADYGMVAAVGVFYMIPVLVVYAVMQRYLLALYTGGVKG</sequence>
<evidence type="ECO:0000256" key="6">
    <source>
        <dbReference type="ARBA" id="ARBA00022692"/>
    </source>
</evidence>
<comment type="subcellular location">
    <subcellularLocation>
        <location evidence="1 9">Cell membrane</location>
        <topology evidence="1 9">Multi-pass membrane protein</topology>
    </subcellularLocation>
</comment>
<reference evidence="11" key="2">
    <citation type="submission" date="2020-09" db="EMBL/GenBank/DDBJ databases">
        <authorList>
            <person name="Sun Q."/>
            <person name="Ohkuma M."/>
        </authorList>
    </citation>
    <scope>NUCLEOTIDE SEQUENCE</scope>
    <source>
        <strain evidence="11">JCM 14719</strain>
    </source>
</reference>
<name>A0A8J3B4J5_9BACI</name>
<dbReference type="EMBL" id="BMOF01000007">
    <property type="protein sequence ID" value="GGJ95155.1"/>
    <property type="molecule type" value="Genomic_DNA"/>
</dbReference>
<evidence type="ECO:0000256" key="8">
    <source>
        <dbReference type="ARBA" id="ARBA00023136"/>
    </source>
</evidence>
<keyword evidence="12" id="KW-1185">Reference proteome</keyword>
<dbReference type="InterPro" id="IPR035906">
    <property type="entry name" value="MetI-like_sf"/>
</dbReference>
<dbReference type="Proteomes" id="UP000637720">
    <property type="component" value="Unassembled WGS sequence"/>
</dbReference>
<evidence type="ECO:0000256" key="7">
    <source>
        <dbReference type="ARBA" id="ARBA00022989"/>
    </source>
</evidence>
<evidence type="ECO:0000256" key="2">
    <source>
        <dbReference type="ARBA" id="ARBA00009047"/>
    </source>
</evidence>
<evidence type="ECO:0000256" key="4">
    <source>
        <dbReference type="ARBA" id="ARBA00022475"/>
    </source>
</evidence>
<dbReference type="GO" id="GO:0015423">
    <property type="term" value="F:ABC-type maltose transporter activity"/>
    <property type="evidence" value="ECO:0007669"/>
    <property type="project" value="TreeGrafter"/>
</dbReference>
<dbReference type="RefSeq" id="WP_054671338.1">
    <property type="nucleotide sequence ID" value="NZ_BMOF01000007.1"/>
</dbReference>
<dbReference type="SUPFAM" id="SSF161098">
    <property type="entry name" value="MetI-like"/>
    <property type="match status" value="1"/>
</dbReference>
<evidence type="ECO:0000259" key="10">
    <source>
        <dbReference type="PROSITE" id="PS50928"/>
    </source>
</evidence>
<accession>A0A8J3B4J5</accession>
<keyword evidence="8 9" id="KW-0472">Membrane</keyword>
<feature type="domain" description="ABC transmembrane type-1" evidence="10">
    <location>
        <begin position="72"/>
        <end position="264"/>
    </location>
</feature>
<dbReference type="CDD" id="cd06261">
    <property type="entry name" value="TM_PBP2"/>
    <property type="match status" value="1"/>
</dbReference>
<proteinExistence type="inferred from homology"/>
<feature type="transmembrane region" description="Helical" evidence="9">
    <location>
        <begin position="243"/>
        <end position="264"/>
    </location>
</feature>
<dbReference type="Pfam" id="PF00528">
    <property type="entry name" value="BPD_transp_1"/>
    <property type="match status" value="1"/>
</dbReference>